<dbReference type="Proteomes" id="UP000050794">
    <property type="component" value="Unassembled WGS sequence"/>
</dbReference>
<evidence type="ECO:0000256" key="5">
    <source>
        <dbReference type="SAM" id="Phobius"/>
    </source>
</evidence>
<dbReference type="CDD" id="cd14978">
    <property type="entry name" value="7tmA_FMRFamide_R-like"/>
    <property type="match status" value="1"/>
</dbReference>
<sequence length="519" mass="59038">MENTSAEIMTINESAQAFSSEVTTDAVAPVSLDYSHCYYEQPPLTTERFWLVTIFGTTVSVVSITENMFLFFLYLTRRHHRTTYNMYMMLLAFFDVFISAAYICLMSVNVLSDYLQSVKLMRLWYPFNSSCIQTLVFKHFMMVVSQLDPPKFGYMVPTITISHIAMTSSSFLILAATYERYCITICSKHTKFVQNHRKMIAAFAILLGIISKGTMYLEFKITYVDECAGQMTEIGISFEDFVMDTPYHTVWRFWYRNFVTIFMPFFCLAYLNARIVRVLTQHQEMMHMAKIAGSVATPDLAKRKATARSATRTMVLVVCTYLISNILNVLITVWEHFDKTSLVTTYVKYYAIAIDAISLLTNLASASRLPIYLTCQAALRKEVRELLYQCITAFLAGRCAKELSENEQLTNQKHGKDYFDSKQHETIKAANGEDHRQMATAHVGVHHVTHATFMSDASGKEIRGSDKECLPNAPILCSATDLTDIDLESPGKSDTVAKLLRRRSFELADCNSCGQETLL</sequence>
<protein>
    <submittedName>
        <fullName evidence="9">G_PROTEIN_RECEP_F1_2 domain-containing protein</fullName>
    </submittedName>
</protein>
<keyword evidence="8" id="KW-1185">Reference proteome</keyword>
<dbReference type="InterPro" id="IPR017452">
    <property type="entry name" value="GPCR_Rhodpsn_7TM"/>
</dbReference>
<dbReference type="AlphaFoldDB" id="A0A183UXW6"/>
<evidence type="ECO:0000256" key="2">
    <source>
        <dbReference type="ARBA" id="ARBA00022692"/>
    </source>
</evidence>
<reference evidence="9" key="1">
    <citation type="submission" date="2016-06" db="UniProtKB">
        <authorList>
            <consortium name="WormBaseParasite"/>
        </authorList>
    </citation>
    <scope>IDENTIFICATION</scope>
</reference>
<reference evidence="7 8" key="2">
    <citation type="submission" date="2018-11" db="EMBL/GenBank/DDBJ databases">
        <authorList>
            <consortium name="Pathogen Informatics"/>
        </authorList>
    </citation>
    <scope>NUCLEOTIDE SEQUENCE [LARGE SCALE GENOMIC DNA]</scope>
</reference>
<evidence type="ECO:0000256" key="4">
    <source>
        <dbReference type="ARBA" id="ARBA00023136"/>
    </source>
</evidence>
<dbReference type="WBParaSite" id="TCNE_0001333601-mRNA-1">
    <property type="protein sequence ID" value="TCNE_0001333601-mRNA-1"/>
    <property type="gene ID" value="TCNE_0001333601"/>
</dbReference>
<feature type="transmembrane region" description="Helical" evidence="5">
    <location>
        <begin position="152"/>
        <end position="178"/>
    </location>
</feature>
<evidence type="ECO:0000313" key="7">
    <source>
        <dbReference type="EMBL" id="VDM44657.1"/>
    </source>
</evidence>
<organism evidence="8 9">
    <name type="scientific">Toxocara canis</name>
    <name type="common">Canine roundworm</name>
    <dbReference type="NCBI Taxonomy" id="6265"/>
    <lineage>
        <taxon>Eukaryota</taxon>
        <taxon>Metazoa</taxon>
        <taxon>Ecdysozoa</taxon>
        <taxon>Nematoda</taxon>
        <taxon>Chromadorea</taxon>
        <taxon>Rhabditida</taxon>
        <taxon>Spirurina</taxon>
        <taxon>Ascaridomorpha</taxon>
        <taxon>Ascaridoidea</taxon>
        <taxon>Toxocaridae</taxon>
        <taxon>Toxocara</taxon>
    </lineage>
</organism>
<evidence type="ECO:0000313" key="8">
    <source>
        <dbReference type="Proteomes" id="UP000050794"/>
    </source>
</evidence>
<gene>
    <name evidence="7" type="ORF">TCNE_LOCUS13336</name>
</gene>
<feature type="domain" description="G-protein coupled receptors family 1 profile" evidence="6">
    <location>
        <begin position="66"/>
        <end position="372"/>
    </location>
</feature>
<proteinExistence type="predicted"/>
<accession>A0A183UXW6</accession>
<evidence type="ECO:0000259" key="6">
    <source>
        <dbReference type="PROSITE" id="PS50262"/>
    </source>
</evidence>
<comment type="subcellular location">
    <subcellularLocation>
        <location evidence="1">Membrane</location>
    </subcellularLocation>
</comment>
<evidence type="ECO:0000313" key="9">
    <source>
        <dbReference type="WBParaSite" id="TCNE_0001333601-mRNA-1"/>
    </source>
</evidence>
<evidence type="ECO:0000256" key="3">
    <source>
        <dbReference type="ARBA" id="ARBA00022989"/>
    </source>
</evidence>
<dbReference type="EMBL" id="UYWY01021677">
    <property type="protein sequence ID" value="VDM44657.1"/>
    <property type="molecule type" value="Genomic_DNA"/>
</dbReference>
<keyword evidence="4 5" id="KW-0472">Membrane</keyword>
<dbReference type="SUPFAM" id="SSF81321">
    <property type="entry name" value="Family A G protein-coupled receptor-like"/>
    <property type="match status" value="1"/>
</dbReference>
<keyword evidence="2 5" id="KW-0812">Transmembrane</keyword>
<name>A0A183UXW6_TOXCA</name>
<feature type="transmembrane region" description="Helical" evidence="5">
    <location>
        <begin position="49"/>
        <end position="75"/>
    </location>
</feature>
<feature type="transmembrane region" description="Helical" evidence="5">
    <location>
        <begin position="253"/>
        <end position="273"/>
    </location>
</feature>
<dbReference type="GO" id="GO:0016020">
    <property type="term" value="C:membrane"/>
    <property type="evidence" value="ECO:0007669"/>
    <property type="project" value="UniProtKB-SubCell"/>
</dbReference>
<dbReference type="Gene3D" id="1.20.1070.10">
    <property type="entry name" value="Rhodopsin 7-helix transmembrane proteins"/>
    <property type="match status" value="1"/>
</dbReference>
<dbReference type="PANTHER" id="PTHR46709:SF2">
    <property type="entry name" value="G-PROTEIN COUPLED RECEPTORS FAMILY 1 PROFILE DOMAIN-CONTAINING PROTEIN"/>
    <property type="match status" value="1"/>
</dbReference>
<feature type="transmembrane region" description="Helical" evidence="5">
    <location>
        <begin position="87"/>
        <end position="111"/>
    </location>
</feature>
<dbReference type="PANTHER" id="PTHR46709">
    <property type="entry name" value="PROTEIN CBG23488-RELATED"/>
    <property type="match status" value="1"/>
</dbReference>
<feature type="transmembrane region" description="Helical" evidence="5">
    <location>
        <begin position="346"/>
        <end position="364"/>
    </location>
</feature>
<keyword evidence="3 5" id="KW-1133">Transmembrane helix</keyword>
<dbReference type="PROSITE" id="PS50262">
    <property type="entry name" value="G_PROTEIN_RECEP_F1_2"/>
    <property type="match status" value="1"/>
</dbReference>
<feature type="transmembrane region" description="Helical" evidence="5">
    <location>
        <begin position="199"/>
        <end position="217"/>
    </location>
</feature>
<evidence type="ECO:0000256" key="1">
    <source>
        <dbReference type="ARBA" id="ARBA00004370"/>
    </source>
</evidence>
<feature type="transmembrane region" description="Helical" evidence="5">
    <location>
        <begin position="313"/>
        <end position="334"/>
    </location>
</feature>